<keyword evidence="5 11" id="KW-0545">Nucleotide biosynthesis</keyword>
<evidence type="ECO:0000256" key="1">
    <source>
        <dbReference type="ARBA" id="ARBA00009776"/>
    </source>
</evidence>
<dbReference type="AlphaFoldDB" id="A0ABD5PTH6"/>
<dbReference type="GO" id="GO:0006235">
    <property type="term" value="P:dTTP biosynthetic process"/>
    <property type="evidence" value="ECO:0007669"/>
    <property type="project" value="UniProtKB-UniRule"/>
</dbReference>
<evidence type="ECO:0000256" key="5">
    <source>
        <dbReference type="ARBA" id="ARBA00022727"/>
    </source>
</evidence>
<evidence type="ECO:0000256" key="11">
    <source>
        <dbReference type="HAMAP-Rule" id="MF_00165"/>
    </source>
</evidence>
<dbReference type="InterPro" id="IPR018094">
    <property type="entry name" value="Thymidylate_kinase"/>
</dbReference>
<dbReference type="EMBL" id="JBHSFA010000009">
    <property type="protein sequence ID" value="MFC4543936.1"/>
    <property type="molecule type" value="Genomic_DNA"/>
</dbReference>
<accession>A0ABD5PTH6</accession>
<evidence type="ECO:0000256" key="7">
    <source>
        <dbReference type="ARBA" id="ARBA00022777"/>
    </source>
</evidence>
<dbReference type="GO" id="GO:0005524">
    <property type="term" value="F:ATP binding"/>
    <property type="evidence" value="ECO:0007669"/>
    <property type="project" value="UniProtKB-UniRule"/>
</dbReference>
<dbReference type="PANTHER" id="PTHR10344">
    <property type="entry name" value="THYMIDYLATE KINASE"/>
    <property type="match status" value="1"/>
</dbReference>
<sequence>MLVTLEGLDGSGKTTVWDSLQETYPDAVFTREPTDDSWYGEAVSRSIADDDADPLAELFLYTADHADHLSRVIEPALERGDLVISDRYSDSRFAYQGATLAADERLGDRLADPLQYVVDVHDRFSIQPDLTIYLDLDPETAAERAGATNKFEHAEYLAAVRDNYERLVERDPDRFVRVDASQEPAAVLDRVEHVLASAIESDEYSSH</sequence>
<evidence type="ECO:0000259" key="12">
    <source>
        <dbReference type="Pfam" id="PF02223"/>
    </source>
</evidence>
<evidence type="ECO:0000256" key="2">
    <source>
        <dbReference type="ARBA" id="ARBA00012980"/>
    </source>
</evidence>
<evidence type="ECO:0000256" key="8">
    <source>
        <dbReference type="ARBA" id="ARBA00022840"/>
    </source>
</evidence>
<protein>
    <recommendedName>
        <fullName evidence="3 11">Probable thymidylate kinase</fullName>
        <ecNumber evidence="2 11">2.7.4.9</ecNumber>
    </recommendedName>
    <alternativeName>
        <fullName evidence="9 11">dTMP kinase</fullName>
    </alternativeName>
</protein>
<keyword evidence="6 11" id="KW-0547">Nucleotide-binding</keyword>
<dbReference type="Proteomes" id="UP001595898">
    <property type="component" value="Unassembled WGS sequence"/>
</dbReference>
<dbReference type="RefSeq" id="WP_250142040.1">
    <property type="nucleotide sequence ID" value="NZ_JALIQP010000005.1"/>
</dbReference>
<dbReference type="PANTHER" id="PTHR10344:SF4">
    <property type="entry name" value="UMP-CMP KINASE 2, MITOCHONDRIAL"/>
    <property type="match status" value="1"/>
</dbReference>
<evidence type="ECO:0000256" key="6">
    <source>
        <dbReference type="ARBA" id="ARBA00022741"/>
    </source>
</evidence>
<comment type="catalytic activity">
    <reaction evidence="10 11">
        <text>dTMP + ATP = dTDP + ADP</text>
        <dbReference type="Rhea" id="RHEA:13517"/>
        <dbReference type="ChEBI" id="CHEBI:30616"/>
        <dbReference type="ChEBI" id="CHEBI:58369"/>
        <dbReference type="ChEBI" id="CHEBI:63528"/>
        <dbReference type="ChEBI" id="CHEBI:456216"/>
        <dbReference type="EC" id="2.7.4.9"/>
    </reaction>
</comment>
<keyword evidence="4 11" id="KW-0808">Transferase</keyword>
<dbReference type="CDD" id="cd01672">
    <property type="entry name" value="TMPK"/>
    <property type="match status" value="1"/>
</dbReference>
<comment type="caution">
    <text evidence="13">The sequence shown here is derived from an EMBL/GenBank/DDBJ whole genome shotgun (WGS) entry which is preliminary data.</text>
</comment>
<dbReference type="NCBIfam" id="TIGR00041">
    <property type="entry name" value="DTMP_kinase"/>
    <property type="match status" value="1"/>
</dbReference>
<proteinExistence type="inferred from homology"/>
<dbReference type="InterPro" id="IPR027417">
    <property type="entry name" value="P-loop_NTPase"/>
</dbReference>
<organism evidence="13 14">
    <name type="scientific">Halosolutus amylolyticus</name>
    <dbReference type="NCBI Taxonomy" id="2932267"/>
    <lineage>
        <taxon>Archaea</taxon>
        <taxon>Methanobacteriati</taxon>
        <taxon>Methanobacteriota</taxon>
        <taxon>Stenosarchaea group</taxon>
        <taxon>Halobacteria</taxon>
        <taxon>Halobacteriales</taxon>
        <taxon>Natrialbaceae</taxon>
        <taxon>Halosolutus</taxon>
    </lineage>
</organism>
<evidence type="ECO:0000313" key="13">
    <source>
        <dbReference type="EMBL" id="MFC4543936.1"/>
    </source>
</evidence>
<keyword evidence="14" id="KW-1185">Reference proteome</keyword>
<dbReference type="Gene3D" id="3.40.50.300">
    <property type="entry name" value="P-loop containing nucleotide triphosphate hydrolases"/>
    <property type="match status" value="1"/>
</dbReference>
<evidence type="ECO:0000256" key="4">
    <source>
        <dbReference type="ARBA" id="ARBA00022679"/>
    </source>
</evidence>
<gene>
    <name evidence="11 13" type="primary">tmk</name>
    <name evidence="13" type="ORF">ACFO5R_18575</name>
</gene>
<dbReference type="SUPFAM" id="SSF52540">
    <property type="entry name" value="P-loop containing nucleoside triphosphate hydrolases"/>
    <property type="match status" value="1"/>
</dbReference>
<dbReference type="EC" id="2.7.4.9" evidence="2 11"/>
<comment type="similarity">
    <text evidence="1 11">Belongs to the thymidylate kinase family.</text>
</comment>
<evidence type="ECO:0000256" key="9">
    <source>
        <dbReference type="ARBA" id="ARBA00029962"/>
    </source>
</evidence>
<keyword evidence="8 11" id="KW-0067">ATP-binding</keyword>
<evidence type="ECO:0000313" key="14">
    <source>
        <dbReference type="Proteomes" id="UP001595898"/>
    </source>
</evidence>
<evidence type="ECO:0000256" key="10">
    <source>
        <dbReference type="ARBA" id="ARBA00048743"/>
    </source>
</evidence>
<evidence type="ECO:0000256" key="3">
    <source>
        <dbReference type="ARBA" id="ARBA00013355"/>
    </source>
</evidence>
<dbReference type="GO" id="GO:0004798">
    <property type="term" value="F:dTMP kinase activity"/>
    <property type="evidence" value="ECO:0007669"/>
    <property type="project" value="UniProtKB-UniRule"/>
</dbReference>
<dbReference type="InterPro" id="IPR039430">
    <property type="entry name" value="Thymidylate_kin-like_dom"/>
</dbReference>
<dbReference type="HAMAP" id="MF_00165">
    <property type="entry name" value="Thymidylate_kinase"/>
    <property type="match status" value="1"/>
</dbReference>
<keyword evidence="7 11" id="KW-0418">Kinase</keyword>
<feature type="domain" description="Thymidylate kinase-like" evidence="12">
    <location>
        <begin position="5"/>
        <end position="189"/>
    </location>
</feature>
<reference evidence="13 14" key="1">
    <citation type="journal article" date="2019" name="Int. J. Syst. Evol. Microbiol.">
        <title>The Global Catalogue of Microorganisms (GCM) 10K type strain sequencing project: providing services to taxonomists for standard genome sequencing and annotation.</title>
        <authorList>
            <consortium name="The Broad Institute Genomics Platform"/>
            <consortium name="The Broad Institute Genome Sequencing Center for Infectious Disease"/>
            <person name="Wu L."/>
            <person name="Ma J."/>
        </authorList>
    </citation>
    <scope>NUCLEOTIDE SEQUENCE [LARGE SCALE GENOMIC DNA]</scope>
    <source>
        <strain evidence="13 14">WLHS5</strain>
    </source>
</reference>
<feature type="binding site" evidence="11">
    <location>
        <begin position="7"/>
        <end position="14"/>
    </location>
    <ligand>
        <name>ATP</name>
        <dbReference type="ChEBI" id="CHEBI:30616"/>
    </ligand>
</feature>
<name>A0ABD5PTH6_9EURY</name>
<dbReference type="Pfam" id="PF02223">
    <property type="entry name" value="Thymidylate_kin"/>
    <property type="match status" value="1"/>
</dbReference>